<comment type="caution">
    <text evidence="1">The sequence shown here is derived from an EMBL/GenBank/DDBJ whole genome shotgun (WGS) entry which is preliminary data.</text>
</comment>
<organism evidence="1">
    <name type="scientific">marine sediment metagenome</name>
    <dbReference type="NCBI Taxonomy" id="412755"/>
    <lineage>
        <taxon>unclassified sequences</taxon>
        <taxon>metagenomes</taxon>
        <taxon>ecological metagenomes</taxon>
    </lineage>
</organism>
<dbReference type="EMBL" id="LAZR01006975">
    <property type="protein sequence ID" value="KKM88310.1"/>
    <property type="molecule type" value="Genomic_DNA"/>
</dbReference>
<dbReference type="AlphaFoldDB" id="A0A0F9NHN4"/>
<sequence>MNFYIGETVICSATVKNKAGKLKEVATSMEIVINMLNPRRTRILAPTAMVGGGTGIYHYDFASAGKDKGQYEARCTATDSGRITIGRNVFVLE</sequence>
<reference evidence="1" key="1">
    <citation type="journal article" date="2015" name="Nature">
        <title>Complex archaea that bridge the gap between prokaryotes and eukaryotes.</title>
        <authorList>
            <person name="Spang A."/>
            <person name="Saw J.H."/>
            <person name="Jorgensen S.L."/>
            <person name="Zaremba-Niedzwiedzka K."/>
            <person name="Martijn J."/>
            <person name="Lind A.E."/>
            <person name="van Eijk R."/>
            <person name="Schleper C."/>
            <person name="Guy L."/>
            <person name="Ettema T.J."/>
        </authorList>
    </citation>
    <scope>NUCLEOTIDE SEQUENCE</scope>
</reference>
<proteinExistence type="predicted"/>
<accession>A0A0F9NHN4</accession>
<gene>
    <name evidence="1" type="ORF">LCGC14_1260080</name>
</gene>
<name>A0A0F9NHN4_9ZZZZ</name>
<protein>
    <submittedName>
        <fullName evidence="1">Uncharacterized protein</fullName>
    </submittedName>
</protein>
<evidence type="ECO:0000313" key="1">
    <source>
        <dbReference type="EMBL" id="KKM88310.1"/>
    </source>
</evidence>